<dbReference type="EMBL" id="QWGE01000004">
    <property type="protein sequence ID" value="RIJ36698.1"/>
    <property type="molecule type" value="Genomic_DNA"/>
</dbReference>
<accession>A0A399S075</accession>
<evidence type="ECO:0000313" key="1">
    <source>
        <dbReference type="EMBL" id="RIJ36698.1"/>
    </source>
</evidence>
<dbReference type="PANTHER" id="PTHR43737:SF1">
    <property type="entry name" value="DUF1501 DOMAIN-CONTAINING PROTEIN"/>
    <property type="match status" value="1"/>
</dbReference>
<comment type="caution">
    <text evidence="1">The sequence shown here is derived from an EMBL/GenBank/DDBJ whole genome shotgun (WGS) entry which is preliminary data.</text>
</comment>
<dbReference type="InterPro" id="IPR010869">
    <property type="entry name" value="DUF1501"/>
</dbReference>
<reference evidence="2" key="1">
    <citation type="submission" date="2018-08" db="EMBL/GenBank/DDBJ databases">
        <title>Mucilaginibacter sp. MYSH2.</title>
        <authorList>
            <person name="Seo T."/>
        </authorList>
    </citation>
    <scope>NUCLEOTIDE SEQUENCE [LARGE SCALE GENOMIC DNA]</scope>
    <source>
        <strain evidence="2">KIRAN</strain>
    </source>
</reference>
<dbReference type="InterPro" id="IPR017850">
    <property type="entry name" value="Alkaline_phosphatase_core_sf"/>
</dbReference>
<dbReference type="RefSeq" id="WP_119432645.1">
    <property type="nucleotide sequence ID" value="NZ_QWGE01000004.1"/>
</dbReference>
<dbReference type="Pfam" id="PF07394">
    <property type="entry name" value="DUF1501"/>
    <property type="match status" value="1"/>
</dbReference>
<dbReference type="SUPFAM" id="SSF53649">
    <property type="entry name" value="Alkaline phosphatase-like"/>
    <property type="match status" value="1"/>
</dbReference>
<protein>
    <submittedName>
        <fullName evidence="1">DUF1501 domain-containing protein</fullName>
    </submittedName>
</protein>
<name>A0A399S075_9BACT</name>
<dbReference type="PROSITE" id="PS51318">
    <property type="entry name" value="TAT"/>
    <property type="match status" value="1"/>
</dbReference>
<dbReference type="InterPro" id="IPR006311">
    <property type="entry name" value="TAT_signal"/>
</dbReference>
<keyword evidence="2" id="KW-1185">Reference proteome</keyword>
<evidence type="ECO:0000313" key="2">
    <source>
        <dbReference type="Proteomes" id="UP000266005"/>
    </source>
</evidence>
<organism evidence="1 2">
    <name type="scientific">Pontibacter oryzae</name>
    <dbReference type="NCBI Taxonomy" id="2304593"/>
    <lineage>
        <taxon>Bacteria</taxon>
        <taxon>Pseudomonadati</taxon>
        <taxon>Bacteroidota</taxon>
        <taxon>Cytophagia</taxon>
        <taxon>Cytophagales</taxon>
        <taxon>Hymenobacteraceae</taxon>
        <taxon>Pontibacter</taxon>
    </lineage>
</organism>
<proteinExistence type="predicted"/>
<gene>
    <name evidence="1" type="ORF">D1627_12720</name>
</gene>
<dbReference type="AlphaFoldDB" id="A0A399S075"/>
<dbReference type="PANTHER" id="PTHR43737">
    <property type="entry name" value="BLL7424 PROTEIN"/>
    <property type="match status" value="1"/>
</dbReference>
<dbReference type="OrthoDB" id="9779968at2"/>
<sequence length="402" mass="44629">MATSRRDFLKLTSLASGMLLVPNFLHTANGMGLLSNTNGKRLVVIQLSGGNDGLNTIVPFEDDLYFKARPTLAIPSGKVLRLEKGLGLNPAMGKFRELHDQGYLSVLNSVGYPNPDRSHFRSTDIWQTGSASDEYLSTGWLGRYLDSCCTTGNSKNTMGIEVDDALSLALKGEKYTGVAVQDVRRFYQASQDTFLKQVAQEHHADHAHENVEYLYKTLISTQQSAAYLHQQVKTYRSKEEYPQGEFAKNLKTIAELISSGMESRVYYASLSGFDTHVRQADQQARLLQELSEGIYSFVQDLRQQHAFEDTLILVFSEFGRRVGQNASNGTDHGTANNLFLIGGSLRRAGVYNAAPNLADLDAGDLKYKIDFRDVYATLLQNWLQADAKAILTGKHSLLPNLV</sequence>
<dbReference type="Proteomes" id="UP000266005">
    <property type="component" value="Unassembled WGS sequence"/>
</dbReference>